<accession>A0A8X6YIK2</accession>
<dbReference type="InterPro" id="IPR005135">
    <property type="entry name" value="Endo/exonuclease/phosphatase"/>
</dbReference>
<sequence>MGGRMEIKYLPRNNRQKLNLYGSGKFDFHNQRAILKSSHVIASGAEDVLCSAFRYHIDKFVTWTVNFLQLNINDSSTEAQTIIIFLPKHTINAYYPDNPILNVELLQNLTDTSPEIKIILGNLNAKSLSWGCWLLDTKGAQFENLAADLDQVILNSDEDTYVSRTNGTTSALETSVISCHSTENYWKLLKSAVSDHYPILTTFLIDQELSRQNKRSWNFRKAKWEAFTQELESLCSESFEHKNLEELLSDFTDHIQKAVKHHIGEQSTKITRPNLYPEIFDILLRFKLNAVAFTADMKQAFLQIMLNEEDRDVAKNSLFLNDPSDESQLPSVYRFTRVLFGASSSPFLLAQL</sequence>
<dbReference type="InterPro" id="IPR036691">
    <property type="entry name" value="Endo/exonu/phosph_ase_sf"/>
</dbReference>
<dbReference type="GO" id="GO:0071897">
    <property type="term" value="P:DNA biosynthetic process"/>
    <property type="evidence" value="ECO:0007669"/>
    <property type="project" value="UniProtKB-ARBA"/>
</dbReference>
<protein>
    <recommendedName>
        <fullName evidence="1">Endonuclease/exonuclease/phosphatase domain-containing protein</fullName>
    </recommendedName>
</protein>
<dbReference type="InterPro" id="IPR043502">
    <property type="entry name" value="DNA/RNA_pol_sf"/>
</dbReference>
<comment type="caution">
    <text evidence="2">The sequence shown here is derived from an EMBL/GenBank/DDBJ whole genome shotgun (WGS) entry which is preliminary data.</text>
</comment>
<dbReference type="Pfam" id="PF14529">
    <property type="entry name" value="Exo_endo_phos_2"/>
    <property type="match status" value="1"/>
</dbReference>
<dbReference type="Gene3D" id="3.60.10.10">
    <property type="entry name" value="Endonuclease/exonuclease/phosphatase"/>
    <property type="match status" value="1"/>
</dbReference>
<keyword evidence="3" id="KW-1185">Reference proteome</keyword>
<proteinExistence type="predicted"/>
<dbReference type="EMBL" id="BMAV01018986">
    <property type="protein sequence ID" value="GFY71611.1"/>
    <property type="molecule type" value="Genomic_DNA"/>
</dbReference>
<dbReference type="GO" id="GO:0003824">
    <property type="term" value="F:catalytic activity"/>
    <property type="evidence" value="ECO:0007669"/>
    <property type="project" value="InterPro"/>
</dbReference>
<reference evidence="2" key="1">
    <citation type="submission" date="2020-08" db="EMBL/GenBank/DDBJ databases">
        <title>Multicomponent nature underlies the extraordinary mechanical properties of spider dragline silk.</title>
        <authorList>
            <person name="Kono N."/>
            <person name="Nakamura H."/>
            <person name="Mori M."/>
            <person name="Yoshida Y."/>
            <person name="Ohtoshi R."/>
            <person name="Malay A.D."/>
            <person name="Moran D.A.P."/>
            <person name="Tomita M."/>
            <person name="Numata K."/>
            <person name="Arakawa K."/>
        </authorList>
    </citation>
    <scope>NUCLEOTIDE SEQUENCE</scope>
</reference>
<dbReference type="SUPFAM" id="SSF56219">
    <property type="entry name" value="DNase I-like"/>
    <property type="match status" value="1"/>
</dbReference>
<evidence type="ECO:0000259" key="1">
    <source>
        <dbReference type="Pfam" id="PF14529"/>
    </source>
</evidence>
<evidence type="ECO:0000313" key="3">
    <source>
        <dbReference type="Proteomes" id="UP000886998"/>
    </source>
</evidence>
<feature type="domain" description="Endonuclease/exonuclease/phosphatase" evidence="1">
    <location>
        <begin position="91"/>
        <end position="199"/>
    </location>
</feature>
<dbReference type="OrthoDB" id="6437273at2759"/>
<name>A0A8X6YIK2_9ARAC</name>
<dbReference type="Proteomes" id="UP000886998">
    <property type="component" value="Unassembled WGS sequence"/>
</dbReference>
<dbReference type="SUPFAM" id="SSF56672">
    <property type="entry name" value="DNA/RNA polymerases"/>
    <property type="match status" value="1"/>
</dbReference>
<dbReference type="AlphaFoldDB" id="A0A8X6YIK2"/>
<organism evidence="2 3">
    <name type="scientific">Trichonephila inaurata madagascariensis</name>
    <dbReference type="NCBI Taxonomy" id="2747483"/>
    <lineage>
        <taxon>Eukaryota</taxon>
        <taxon>Metazoa</taxon>
        <taxon>Ecdysozoa</taxon>
        <taxon>Arthropoda</taxon>
        <taxon>Chelicerata</taxon>
        <taxon>Arachnida</taxon>
        <taxon>Araneae</taxon>
        <taxon>Araneomorphae</taxon>
        <taxon>Entelegynae</taxon>
        <taxon>Araneoidea</taxon>
        <taxon>Nephilidae</taxon>
        <taxon>Trichonephila</taxon>
        <taxon>Trichonephila inaurata</taxon>
    </lineage>
</organism>
<evidence type="ECO:0000313" key="2">
    <source>
        <dbReference type="EMBL" id="GFY71611.1"/>
    </source>
</evidence>
<gene>
    <name evidence="2" type="primary">AVEN_216803_1</name>
    <name evidence="2" type="ORF">TNIN_428761</name>
</gene>